<protein>
    <recommendedName>
        <fullName evidence="4">Circadian clock-controlled protein</fullName>
    </recommendedName>
</protein>
<evidence type="ECO:0008006" key="4">
    <source>
        <dbReference type="Google" id="ProtNLM"/>
    </source>
</evidence>
<organism evidence="2 3">
    <name type="scientific">Amphibalanus amphitrite</name>
    <name type="common">Striped barnacle</name>
    <name type="synonym">Balanus amphitrite</name>
    <dbReference type="NCBI Taxonomy" id="1232801"/>
    <lineage>
        <taxon>Eukaryota</taxon>
        <taxon>Metazoa</taxon>
        <taxon>Ecdysozoa</taxon>
        <taxon>Arthropoda</taxon>
        <taxon>Crustacea</taxon>
        <taxon>Multicrustacea</taxon>
        <taxon>Cirripedia</taxon>
        <taxon>Thoracica</taxon>
        <taxon>Thoracicalcarea</taxon>
        <taxon>Balanomorpha</taxon>
        <taxon>Balanoidea</taxon>
        <taxon>Balanidae</taxon>
        <taxon>Amphibalaninae</taxon>
        <taxon>Amphibalanus</taxon>
    </lineage>
</organism>
<dbReference type="OrthoDB" id="8191090at2759"/>
<dbReference type="Gene3D" id="3.15.10.30">
    <property type="entry name" value="Haemolymph juvenile hormone binding protein"/>
    <property type="match status" value="1"/>
</dbReference>
<proteinExistence type="predicted"/>
<name>A0A6A4WR83_AMPAM</name>
<comment type="caution">
    <text evidence="2">The sequence shown here is derived from an EMBL/GenBank/DDBJ whole genome shotgun (WGS) entry which is preliminary data.</text>
</comment>
<gene>
    <name evidence="2" type="ORF">FJT64_022216</name>
</gene>
<dbReference type="EMBL" id="VIIS01000680">
    <property type="protein sequence ID" value="KAF0306240.1"/>
    <property type="molecule type" value="Genomic_DNA"/>
</dbReference>
<dbReference type="AlphaFoldDB" id="A0A6A4WR83"/>
<sequence>MTSTMRAAPLLLLGLAALLAAGDAQGTANCDLGDPAGLRDCVKQLLIEARPTVAKKVDPLRLPDQIEKNTKLTNIKVYGISGYSVDRLSVSFPSAEQMAVSATISWPHIKGKLDGWARRCIDIWITDLCASASAKPEITVGRTVGSLTTTLNVHVGGDGRITVTASGTRVSLNLASIRVKSNVSGVTGFFNRVFGDPASNYLTKKAKSLWSKHKSTIERKARDALDSAVKERLAVHLSRLLKL</sequence>
<keyword evidence="3" id="KW-1185">Reference proteome</keyword>
<dbReference type="Proteomes" id="UP000440578">
    <property type="component" value="Unassembled WGS sequence"/>
</dbReference>
<evidence type="ECO:0000313" key="2">
    <source>
        <dbReference type="EMBL" id="KAF0306240.1"/>
    </source>
</evidence>
<evidence type="ECO:0000256" key="1">
    <source>
        <dbReference type="SAM" id="SignalP"/>
    </source>
</evidence>
<feature type="signal peptide" evidence="1">
    <location>
        <begin position="1"/>
        <end position="24"/>
    </location>
</feature>
<accession>A0A6A4WR83</accession>
<reference evidence="2 3" key="1">
    <citation type="submission" date="2019-07" db="EMBL/GenBank/DDBJ databases">
        <title>Draft genome assembly of a fouling barnacle, Amphibalanus amphitrite (Darwin, 1854): The first reference genome for Thecostraca.</title>
        <authorList>
            <person name="Kim W."/>
        </authorList>
    </citation>
    <scope>NUCLEOTIDE SEQUENCE [LARGE SCALE GENOMIC DNA]</scope>
    <source>
        <strain evidence="2">SNU_AA5</strain>
        <tissue evidence="2">Soma without cirri and trophi</tissue>
    </source>
</reference>
<keyword evidence="1" id="KW-0732">Signal</keyword>
<feature type="chain" id="PRO_5025362511" description="Circadian clock-controlled protein" evidence="1">
    <location>
        <begin position="25"/>
        <end position="243"/>
    </location>
</feature>
<dbReference type="InterPro" id="IPR038606">
    <property type="entry name" value="To_sf"/>
</dbReference>
<evidence type="ECO:0000313" key="3">
    <source>
        <dbReference type="Proteomes" id="UP000440578"/>
    </source>
</evidence>